<evidence type="ECO:0000313" key="2">
    <source>
        <dbReference type="Proteomes" id="UP000184079"/>
    </source>
</evidence>
<gene>
    <name evidence="1" type="ORF">SAMN05421807_10431</name>
</gene>
<proteinExistence type="predicted"/>
<dbReference type="AlphaFoldDB" id="A0A1M5Q9P9"/>
<organism evidence="1 2">
    <name type="scientific">Virgibacillus chiguensis</name>
    <dbReference type="NCBI Taxonomy" id="411959"/>
    <lineage>
        <taxon>Bacteria</taxon>
        <taxon>Bacillati</taxon>
        <taxon>Bacillota</taxon>
        <taxon>Bacilli</taxon>
        <taxon>Bacillales</taxon>
        <taxon>Bacillaceae</taxon>
        <taxon>Virgibacillus</taxon>
    </lineage>
</organism>
<dbReference type="OrthoDB" id="1655185at2"/>
<keyword evidence="1" id="KW-0946">Virion</keyword>
<evidence type="ECO:0000313" key="1">
    <source>
        <dbReference type="EMBL" id="SHH10688.1"/>
    </source>
</evidence>
<dbReference type="InterPro" id="IPR019593">
    <property type="entry name" value="Spore_coat_protein_Z/Y"/>
</dbReference>
<keyword evidence="1" id="KW-0167">Capsid protein</keyword>
<reference evidence="2" key="1">
    <citation type="submission" date="2016-11" db="EMBL/GenBank/DDBJ databases">
        <authorList>
            <person name="Varghese N."/>
            <person name="Submissions S."/>
        </authorList>
    </citation>
    <scope>NUCLEOTIDE SEQUENCE [LARGE SCALE GENOMIC DNA]</scope>
    <source>
        <strain evidence="2">CGMCC 1.6496</strain>
    </source>
</reference>
<dbReference type="Proteomes" id="UP000184079">
    <property type="component" value="Unassembled WGS sequence"/>
</dbReference>
<dbReference type="RefSeq" id="WP_073006283.1">
    <property type="nucleotide sequence ID" value="NZ_FQXD01000004.1"/>
</dbReference>
<sequence>MHCNHIENDCVCDVVRRIVVAQNKVARDSECCNTSCEDSIEKLLSPNSTTSPQPTTIPIMLYCTSTCDPFVGKGIKKSYADCNNGYFFPVESYVFRAKDFVEGSYCCAVLEILSPYYGDHSSCSSKPKIYKHTKYPSDSSYDKWMKDNKKKSIKDFVATGVCLTVNLNKFIGVACLDPITPMKM</sequence>
<protein>
    <submittedName>
        <fullName evidence="1">Spore coat protein Z</fullName>
    </submittedName>
</protein>
<dbReference type="EMBL" id="FQXD01000004">
    <property type="protein sequence ID" value="SHH10688.1"/>
    <property type="molecule type" value="Genomic_DNA"/>
</dbReference>
<name>A0A1M5Q9P9_9BACI</name>
<keyword evidence="2" id="KW-1185">Reference proteome</keyword>
<accession>A0A1M5Q9P9</accession>
<dbReference type="Pfam" id="PF10612">
    <property type="entry name" value="Spore-coat_CotZ"/>
    <property type="match status" value="1"/>
</dbReference>